<gene>
    <name evidence="2" type="ORF">HGB44_09265</name>
</gene>
<feature type="region of interest" description="Disordered" evidence="1">
    <location>
        <begin position="26"/>
        <end position="60"/>
    </location>
</feature>
<keyword evidence="3" id="KW-1185">Reference proteome</keyword>
<name>A0A7X6MC59_9ACTN</name>
<evidence type="ECO:0000313" key="3">
    <source>
        <dbReference type="Proteomes" id="UP000553209"/>
    </source>
</evidence>
<sequence>MNTRRPAWVNEMTAQEARLSTGLLVSPATGEDTRPGRVRSGFRPGPGTPGRVSQATGSGPGVLSVDPFQAVMDTDEGPYLVTLPETHTIRLLEDYPPEEVHDRTDLIAALLTGTADSRALEIVVITGQESEGWEPPEPEGPAIRLALVRVAANAEFVIGTDIRALWREYPFTCAVGGVLPVRDEASRPVNPHQGLYLHRLDTGDLESFHRDRWQVHRRHRDTGWLEFTGLVPDWTYSEGGTEVSSLRIRRVDDTVHMAGRVAKTTDEGRPTLGSLADYQAFLPSSGSFHTLVRTTVGIRRFAVAGNVLYLDNLPRVDPGAIVAGEWVYLNVSWHTDAPWEAGLPDTPATAP</sequence>
<proteinExistence type="predicted"/>
<comment type="caution">
    <text evidence="2">The sequence shown here is derived from an EMBL/GenBank/DDBJ whole genome shotgun (WGS) entry which is preliminary data.</text>
</comment>
<protein>
    <submittedName>
        <fullName evidence="2">Uncharacterized protein</fullName>
    </submittedName>
</protein>
<evidence type="ECO:0000313" key="2">
    <source>
        <dbReference type="EMBL" id="NKY97849.1"/>
    </source>
</evidence>
<accession>A0A7X6MC59</accession>
<dbReference type="Proteomes" id="UP000553209">
    <property type="component" value="Unassembled WGS sequence"/>
</dbReference>
<evidence type="ECO:0000256" key="1">
    <source>
        <dbReference type="SAM" id="MobiDB-lite"/>
    </source>
</evidence>
<dbReference type="EMBL" id="JAAXPG010000007">
    <property type="protein sequence ID" value="NKY97849.1"/>
    <property type="molecule type" value="Genomic_DNA"/>
</dbReference>
<dbReference type="AlphaFoldDB" id="A0A7X6MC59"/>
<dbReference type="RefSeq" id="WP_061079734.1">
    <property type="nucleotide sequence ID" value="NZ_JAAXPG010000007.1"/>
</dbReference>
<organism evidence="2 3">
    <name type="scientific">Nocardiopsis alborubida</name>
    <dbReference type="NCBI Taxonomy" id="146802"/>
    <lineage>
        <taxon>Bacteria</taxon>
        <taxon>Bacillati</taxon>
        <taxon>Actinomycetota</taxon>
        <taxon>Actinomycetes</taxon>
        <taxon>Streptosporangiales</taxon>
        <taxon>Nocardiopsidaceae</taxon>
        <taxon>Nocardiopsis</taxon>
    </lineage>
</organism>
<reference evidence="2 3" key="1">
    <citation type="submission" date="2020-04" db="EMBL/GenBank/DDBJ databases">
        <title>MicrobeNet Type strains.</title>
        <authorList>
            <person name="Nicholson A.C."/>
        </authorList>
    </citation>
    <scope>NUCLEOTIDE SEQUENCE [LARGE SCALE GENOMIC DNA]</scope>
    <source>
        <strain evidence="2 3">ATCC 23612</strain>
    </source>
</reference>